<feature type="transmembrane region" description="Helical" evidence="10">
    <location>
        <begin position="89"/>
        <end position="107"/>
    </location>
</feature>
<dbReference type="PaxDb" id="2903-EOD34538"/>
<dbReference type="Pfam" id="PF01529">
    <property type="entry name" value="DHHC"/>
    <property type="match status" value="1"/>
</dbReference>
<evidence type="ECO:0000256" key="2">
    <source>
        <dbReference type="ARBA" id="ARBA00008574"/>
    </source>
</evidence>
<dbReference type="PROSITE" id="PS50216">
    <property type="entry name" value="DHHC"/>
    <property type="match status" value="1"/>
</dbReference>
<evidence type="ECO:0000313" key="13">
    <source>
        <dbReference type="EnsemblProtists" id="EOD34538"/>
    </source>
</evidence>
<dbReference type="InterPro" id="IPR001594">
    <property type="entry name" value="Palmitoyltrfase_DHHC"/>
</dbReference>
<comment type="domain">
    <text evidence="10">The DHHC domain is required for palmitoyltransferase activity.</text>
</comment>
<proteinExistence type="inferred from homology"/>
<dbReference type="PANTHER" id="PTHR22883">
    <property type="entry name" value="ZINC FINGER DHHC DOMAIN CONTAINING PROTEIN"/>
    <property type="match status" value="1"/>
</dbReference>
<feature type="transmembrane region" description="Helical" evidence="10">
    <location>
        <begin position="209"/>
        <end position="229"/>
    </location>
</feature>
<dbReference type="RefSeq" id="XP_005786967.1">
    <property type="nucleotide sequence ID" value="XM_005786910.1"/>
</dbReference>
<dbReference type="GO" id="GO:0005794">
    <property type="term" value="C:Golgi apparatus"/>
    <property type="evidence" value="ECO:0007669"/>
    <property type="project" value="TreeGrafter"/>
</dbReference>
<organism evidence="13 14">
    <name type="scientific">Emiliania huxleyi (strain CCMP1516)</name>
    <dbReference type="NCBI Taxonomy" id="280463"/>
    <lineage>
        <taxon>Eukaryota</taxon>
        <taxon>Haptista</taxon>
        <taxon>Haptophyta</taxon>
        <taxon>Prymnesiophyceae</taxon>
        <taxon>Isochrysidales</taxon>
        <taxon>Noelaerhabdaceae</taxon>
        <taxon>Emiliania</taxon>
    </lineage>
</organism>
<keyword evidence="6 10" id="KW-0472">Membrane</keyword>
<keyword evidence="5 10" id="KW-1133">Transmembrane helix</keyword>
<dbReference type="Proteomes" id="UP000013827">
    <property type="component" value="Unassembled WGS sequence"/>
</dbReference>
<name>A0A0D3KFK3_EMIH1</name>
<evidence type="ECO:0000256" key="6">
    <source>
        <dbReference type="ARBA" id="ARBA00023136"/>
    </source>
</evidence>
<keyword evidence="8" id="KW-0449">Lipoprotein</keyword>
<dbReference type="GO" id="GO:0005783">
    <property type="term" value="C:endoplasmic reticulum"/>
    <property type="evidence" value="ECO:0007669"/>
    <property type="project" value="TreeGrafter"/>
</dbReference>
<reference evidence="13" key="2">
    <citation type="submission" date="2024-10" db="UniProtKB">
        <authorList>
            <consortium name="EnsemblProtists"/>
        </authorList>
    </citation>
    <scope>IDENTIFICATION</scope>
</reference>
<evidence type="ECO:0000256" key="1">
    <source>
        <dbReference type="ARBA" id="ARBA00004127"/>
    </source>
</evidence>
<evidence type="ECO:0000256" key="9">
    <source>
        <dbReference type="ARBA" id="ARBA00023315"/>
    </source>
</evidence>
<keyword evidence="14" id="KW-1185">Reference proteome</keyword>
<dbReference type="EnsemblProtists" id="EOD34538">
    <property type="protein sequence ID" value="EOD34538"/>
    <property type="gene ID" value="EMIHUDRAFT_228512"/>
</dbReference>
<dbReference type="eggNOG" id="KOG1312">
    <property type="taxonomic scope" value="Eukaryota"/>
</dbReference>
<dbReference type="GeneID" id="17279809"/>
<feature type="domain" description="Palmitoyltransferase DHHC" evidence="12">
    <location>
        <begin position="124"/>
        <end position="228"/>
    </location>
</feature>
<dbReference type="STRING" id="2903.R1DG93"/>
<evidence type="ECO:0000256" key="11">
    <source>
        <dbReference type="SAM" id="MobiDB-lite"/>
    </source>
</evidence>
<comment type="similarity">
    <text evidence="2 10">Belongs to the DHHC palmitoyltransferase family.</text>
</comment>
<feature type="region of interest" description="Disordered" evidence="11">
    <location>
        <begin position="248"/>
        <end position="289"/>
    </location>
</feature>
<evidence type="ECO:0000256" key="3">
    <source>
        <dbReference type="ARBA" id="ARBA00022679"/>
    </source>
</evidence>
<evidence type="ECO:0000256" key="8">
    <source>
        <dbReference type="ARBA" id="ARBA00023288"/>
    </source>
</evidence>
<comment type="subcellular location">
    <subcellularLocation>
        <location evidence="1">Endomembrane system</location>
        <topology evidence="1">Multi-pass membrane protein</topology>
    </subcellularLocation>
</comment>
<evidence type="ECO:0000256" key="5">
    <source>
        <dbReference type="ARBA" id="ARBA00022989"/>
    </source>
</evidence>
<dbReference type="PANTHER" id="PTHR22883:SF301">
    <property type="entry name" value="PALMITOYLTRANSFERASE ZDHHC12"/>
    <property type="match status" value="1"/>
</dbReference>
<protein>
    <recommendedName>
        <fullName evidence="10">Palmitoyltransferase</fullName>
        <ecNumber evidence="10">2.3.1.225</ecNumber>
    </recommendedName>
</protein>
<evidence type="ECO:0000256" key="4">
    <source>
        <dbReference type="ARBA" id="ARBA00022692"/>
    </source>
</evidence>
<comment type="catalytic activity">
    <reaction evidence="10">
        <text>L-cysteinyl-[protein] + hexadecanoyl-CoA = S-hexadecanoyl-L-cysteinyl-[protein] + CoA</text>
        <dbReference type="Rhea" id="RHEA:36683"/>
        <dbReference type="Rhea" id="RHEA-COMP:10131"/>
        <dbReference type="Rhea" id="RHEA-COMP:11032"/>
        <dbReference type="ChEBI" id="CHEBI:29950"/>
        <dbReference type="ChEBI" id="CHEBI:57287"/>
        <dbReference type="ChEBI" id="CHEBI:57379"/>
        <dbReference type="ChEBI" id="CHEBI:74151"/>
        <dbReference type="EC" id="2.3.1.225"/>
    </reaction>
</comment>
<feature type="transmembrane region" description="Helical" evidence="10">
    <location>
        <begin position="48"/>
        <end position="69"/>
    </location>
</feature>
<dbReference type="GO" id="GO:0019706">
    <property type="term" value="F:protein-cysteine S-palmitoyltransferase activity"/>
    <property type="evidence" value="ECO:0007669"/>
    <property type="project" value="UniProtKB-EC"/>
</dbReference>
<evidence type="ECO:0000313" key="14">
    <source>
        <dbReference type="Proteomes" id="UP000013827"/>
    </source>
</evidence>
<keyword evidence="9 10" id="KW-0012">Acyltransferase</keyword>
<keyword evidence="4 10" id="KW-0812">Transmembrane</keyword>
<sequence length="289" mass="31581">MPDFLKDSPAYGNVSRAGDEAQVVFCLLERPRLDPRACNSRIRVGMPVVLLFVIAASFVYGWTVLVPLGTAPCCESWWLMQIMLRVNKVVGQAAGVSAILLSIWIGLADPGWADAEAWGRCSVPQCGVLRPLGSHHCSECGQCCAGFDHHCGWLGVCIGQRTRLPFILLLGCGGVAWTLLGAASVQAAYVTFDRQVAGWWVVRHGIEAYFFSQAGSFLLGFCLLQSYLLRTGRAWHAWFARNESPRQARVVPKGRSAAAGCSPESASDEESPPDQALLRRSTARRDREL</sequence>
<reference evidence="14" key="1">
    <citation type="journal article" date="2013" name="Nature">
        <title>Pan genome of the phytoplankton Emiliania underpins its global distribution.</title>
        <authorList>
            <person name="Read B.A."/>
            <person name="Kegel J."/>
            <person name="Klute M.J."/>
            <person name="Kuo A."/>
            <person name="Lefebvre S.C."/>
            <person name="Maumus F."/>
            <person name="Mayer C."/>
            <person name="Miller J."/>
            <person name="Monier A."/>
            <person name="Salamov A."/>
            <person name="Young J."/>
            <person name="Aguilar M."/>
            <person name="Claverie J.M."/>
            <person name="Frickenhaus S."/>
            <person name="Gonzalez K."/>
            <person name="Herman E.K."/>
            <person name="Lin Y.C."/>
            <person name="Napier J."/>
            <person name="Ogata H."/>
            <person name="Sarno A.F."/>
            <person name="Shmutz J."/>
            <person name="Schroeder D."/>
            <person name="de Vargas C."/>
            <person name="Verret F."/>
            <person name="von Dassow P."/>
            <person name="Valentin K."/>
            <person name="Van de Peer Y."/>
            <person name="Wheeler G."/>
            <person name="Dacks J.B."/>
            <person name="Delwiche C.F."/>
            <person name="Dyhrman S.T."/>
            <person name="Glockner G."/>
            <person name="John U."/>
            <person name="Richards T."/>
            <person name="Worden A.Z."/>
            <person name="Zhang X."/>
            <person name="Grigoriev I.V."/>
            <person name="Allen A.E."/>
            <person name="Bidle K."/>
            <person name="Borodovsky M."/>
            <person name="Bowler C."/>
            <person name="Brownlee C."/>
            <person name="Cock J.M."/>
            <person name="Elias M."/>
            <person name="Gladyshev V.N."/>
            <person name="Groth M."/>
            <person name="Guda C."/>
            <person name="Hadaegh A."/>
            <person name="Iglesias-Rodriguez M.D."/>
            <person name="Jenkins J."/>
            <person name="Jones B.M."/>
            <person name="Lawson T."/>
            <person name="Leese F."/>
            <person name="Lindquist E."/>
            <person name="Lobanov A."/>
            <person name="Lomsadze A."/>
            <person name="Malik S.B."/>
            <person name="Marsh M.E."/>
            <person name="Mackinder L."/>
            <person name="Mock T."/>
            <person name="Mueller-Roeber B."/>
            <person name="Pagarete A."/>
            <person name="Parker M."/>
            <person name="Probert I."/>
            <person name="Quesneville H."/>
            <person name="Raines C."/>
            <person name="Rensing S.A."/>
            <person name="Riano-Pachon D.M."/>
            <person name="Richier S."/>
            <person name="Rokitta S."/>
            <person name="Shiraiwa Y."/>
            <person name="Soanes D.M."/>
            <person name="van der Giezen M."/>
            <person name="Wahlund T.M."/>
            <person name="Williams B."/>
            <person name="Wilson W."/>
            <person name="Wolfe G."/>
            <person name="Wurch L.L."/>
        </authorList>
    </citation>
    <scope>NUCLEOTIDE SEQUENCE</scope>
</reference>
<keyword evidence="3 10" id="KW-0808">Transferase</keyword>
<dbReference type="EC" id="2.3.1.225" evidence="10"/>
<accession>A0A0D3KFK3</accession>
<dbReference type="KEGG" id="ehx:EMIHUDRAFT_228512"/>
<evidence type="ECO:0000259" key="12">
    <source>
        <dbReference type="Pfam" id="PF01529"/>
    </source>
</evidence>
<dbReference type="AlphaFoldDB" id="A0A0D3KFK3"/>
<dbReference type="GO" id="GO:0006612">
    <property type="term" value="P:protein targeting to membrane"/>
    <property type="evidence" value="ECO:0007669"/>
    <property type="project" value="TreeGrafter"/>
</dbReference>
<keyword evidence="7" id="KW-0564">Palmitate</keyword>
<evidence type="ECO:0000256" key="10">
    <source>
        <dbReference type="RuleBase" id="RU079119"/>
    </source>
</evidence>
<feature type="transmembrane region" description="Helical" evidence="10">
    <location>
        <begin position="166"/>
        <end position="189"/>
    </location>
</feature>
<dbReference type="InterPro" id="IPR039859">
    <property type="entry name" value="PFA4/ZDH16/20/ERF2-like"/>
</dbReference>
<evidence type="ECO:0000256" key="7">
    <source>
        <dbReference type="ARBA" id="ARBA00023139"/>
    </source>
</evidence>
<dbReference type="HOGENOM" id="CLU_1020965_0_0_1"/>